<dbReference type="Proteomes" id="UP000235547">
    <property type="component" value="Unassembled WGS sequence"/>
</dbReference>
<comment type="subcellular location">
    <subcellularLocation>
        <location evidence="1">Endomembrane system</location>
        <topology evidence="1">Multi-pass membrane protein</topology>
    </subcellularLocation>
</comment>
<keyword evidence="7" id="KW-0630">Potassium</keyword>
<evidence type="ECO:0000256" key="5">
    <source>
        <dbReference type="ARBA" id="ARBA00022538"/>
    </source>
</evidence>
<dbReference type="SUPFAM" id="SSF51735">
    <property type="entry name" value="NAD(P)-binding Rossmann-fold domains"/>
    <property type="match status" value="1"/>
</dbReference>
<accession>A0A2N7UJA6</accession>
<dbReference type="AlphaFoldDB" id="A0A2N7UJA6"/>
<evidence type="ECO:0000256" key="1">
    <source>
        <dbReference type="ARBA" id="ARBA00004127"/>
    </source>
</evidence>
<evidence type="ECO:0000256" key="7">
    <source>
        <dbReference type="ARBA" id="ARBA00022958"/>
    </source>
</evidence>
<feature type="transmembrane region" description="Helical" evidence="11">
    <location>
        <begin position="240"/>
        <end position="258"/>
    </location>
</feature>
<feature type="domain" description="RCK N-terminal" evidence="12">
    <location>
        <begin position="403"/>
        <end position="519"/>
    </location>
</feature>
<evidence type="ECO:0000256" key="10">
    <source>
        <dbReference type="ARBA" id="ARBA00023136"/>
    </source>
</evidence>
<feature type="transmembrane region" description="Helical" evidence="11">
    <location>
        <begin position="55"/>
        <end position="74"/>
    </location>
</feature>
<feature type="transmembrane region" description="Helical" evidence="11">
    <location>
        <begin position="328"/>
        <end position="351"/>
    </location>
</feature>
<evidence type="ECO:0000313" key="13">
    <source>
        <dbReference type="EMBL" id="PMR80523.1"/>
    </source>
</evidence>
<evidence type="ECO:0000259" key="12">
    <source>
        <dbReference type="PROSITE" id="PS51201"/>
    </source>
</evidence>
<feature type="transmembrane region" description="Helical" evidence="11">
    <location>
        <begin position="182"/>
        <end position="204"/>
    </location>
</feature>
<dbReference type="GO" id="GO:0005886">
    <property type="term" value="C:plasma membrane"/>
    <property type="evidence" value="ECO:0007669"/>
    <property type="project" value="TreeGrafter"/>
</dbReference>
<dbReference type="OrthoDB" id="9781411at2"/>
<reference evidence="13 14" key="1">
    <citation type="submission" date="2018-01" db="EMBL/GenBank/DDBJ databases">
        <title>Halomonas endophytica sp. nov., isolated from storage liquid in the stems of Populus euphratica.</title>
        <authorList>
            <person name="Chen C."/>
        </authorList>
    </citation>
    <scope>NUCLEOTIDE SEQUENCE [LARGE SCALE GENOMIC DNA]</scope>
    <source>
        <strain evidence="13 14">BZ-SZ-XJ27</strain>
    </source>
</reference>
<keyword evidence="5" id="KW-0633">Potassium transport</keyword>
<feature type="transmembrane region" description="Helical" evidence="11">
    <location>
        <begin position="6"/>
        <end position="24"/>
    </location>
</feature>
<keyword evidence="10 11" id="KW-0472">Membrane</keyword>
<proteinExistence type="inferred from homology"/>
<dbReference type="EMBL" id="PNRG01000017">
    <property type="protein sequence ID" value="PMR80523.1"/>
    <property type="molecule type" value="Genomic_DNA"/>
</dbReference>
<feature type="transmembrane region" description="Helical" evidence="11">
    <location>
        <begin position="357"/>
        <end position="380"/>
    </location>
</feature>
<protein>
    <submittedName>
        <fullName evidence="13">Cation:proton antiporter</fullName>
    </submittedName>
</protein>
<dbReference type="GO" id="GO:0015297">
    <property type="term" value="F:antiporter activity"/>
    <property type="evidence" value="ECO:0007669"/>
    <property type="project" value="UniProtKB-KW"/>
</dbReference>
<evidence type="ECO:0000256" key="2">
    <source>
        <dbReference type="ARBA" id="ARBA00005551"/>
    </source>
</evidence>
<dbReference type="InterPro" id="IPR003148">
    <property type="entry name" value="RCK_N"/>
</dbReference>
<evidence type="ECO:0000256" key="3">
    <source>
        <dbReference type="ARBA" id="ARBA00022448"/>
    </source>
</evidence>
<keyword evidence="8 11" id="KW-1133">Transmembrane helix</keyword>
<feature type="transmembrane region" description="Helical" evidence="11">
    <location>
        <begin position="270"/>
        <end position="291"/>
    </location>
</feature>
<feature type="transmembrane region" description="Helical" evidence="11">
    <location>
        <begin position="31"/>
        <end position="49"/>
    </location>
</feature>
<gene>
    <name evidence="13" type="ORF">C1H70_08630</name>
</gene>
<evidence type="ECO:0000256" key="4">
    <source>
        <dbReference type="ARBA" id="ARBA00022449"/>
    </source>
</evidence>
<comment type="caution">
    <text evidence="13">The sequence shown here is derived from an EMBL/GenBank/DDBJ whole genome shotgun (WGS) entry which is preliminary data.</text>
</comment>
<dbReference type="InterPro" id="IPR004771">
    <property type="entry name" value="K/H_exchanger"/>
</dbReference>
<dbReference type="Gene3D" id="3.40.50.720">
    <property type="entry name" value="NAD(P)-binding Rossmann-like Domain"/>
    <property type="match status" value="1"/>
</dbReference>
<dbReference type="PROSITE" id="PS51201">
    <property type="entry name" value="RCK_N"/>
    <property type="match status" value="1"/>
</dbReference>
<dbReference type="Pfam" id="PF00999">
    <property type="entry name" value="Na_H_Exchanger"/>
    <property type="match status" value="1"/>
</dbReference>
<feature type="transmembrane region" description="Helical" evidence="11">
    <location>
        <begin position="86"/>
        <end position="108"/>
    </location>
</feature>
<evidence type="ECO:0000256" key="6">
    <source>
        <dbReference type="ARBA" id="ARBA00022692"/>
    </source>
</evidence>
<feature type="transmembrane region" description="Helical" evidence="11">
    <location>
        <begin position="147"/>
        <end position="170"/>
    </location>
</feature>
<dbReference type="GO" id="GO:0012505">
    <property type="term" value="C:endomembrane system"/>
    <property type="evidence" value="ECO:0007669"/>
    <property type="project" value="UniProtKB-SubCell"/>
</dbReference>
<dbReference type="GO" id="GO:1902600">
    <property type="term" value="P:proton transmembrane transport"/>
    <property type="evidence" value="ECO:0007669"/>
    <property type="project" value="InterPro"/>
</dbReference>
<dbReference type="Pfam" id="PF02254">
    <property type="entry name" value="TrkA_N"/>
    <property type="match status" value="1"/>
</dbReference>
<dbReference type="RefSeq" id="WP_102587959.1">
    <property type="nucleotide sequence ID" value="NZ_BNAE01000005.1"/>
</dbReference>
<dbReference type="InterPro" id="IPR038770">
    <property type="entry name" value="Na+/solute_symporter_sf"/>
</dbReference>
<dbReference type="PANTHER" id="PTHR46157:SF4">
    <property type="entry name" value="K(+) EFFLUX ANTIPORTER 3, CHLOROPLASTIC"/>
    <property type="match status" value="1"/>
</dbReference>
<evidence type="ECO:0000313" key="14">
    <source>
        <dbReference type="Proteomes" id="UP000235547"/>
    </source>
</evidence>
<dbReference type="FunFam" id="3.40.50.720:FF:000036">
    <property type="entry name" value="Glutathione-regulated potassium-efflux system protein KefB"/>
    <property type="match status" value="1"/>
</dbReference>
<dbReference type="Gene3D" id="1.20.1530.20">
    <property type="match status" value="1"/>
</dbReference>
<organism evidence="13 14">
    <name type="scientific">Halomonas urumqiensis</name>
    <dbReference type="NCBI Taxonomy" id="1684789"/>
    <lineage>
        <taxon>Bacteria</taxon>
        <taxon>Pseudomonadati</taxon>
        <taxon>Pseudomonadota</taxon>
        <taxon>Gammaproteobacteria</taxon>
        <taxon>Oceanospirillales</taxon>
        <taxon>Halomonadaceae</taxon>
        <taxon>Halomonas</taxon>
    </lineage>
</organism>
<evidence type="ECO:0000256" key="11">
    <source>
        <dbReference type="SAM" id="Phobius"/>
    </source>
</evidence>
<feature type="transmembrane region" description="Helical" evidence="11">
    <location>
        <begin position="297"/>
        <end position="316"/>
    </location>
</feature>
<keyword evidence="4" id="KW-0050">Antiport</keyword>
<keyword evidence="6 11" id="KW-0812">Transmembrane</keyword>
<keyword evidence="14" id="KW-1185">Reference proteome</keyword>
<dbReference type="NCBIfam" id="TIGR00932">
    <property type="entry name" value="2a37"/>
    <property type="match status" value="1"/>
</dbReference>
<dbReference type="GO" id="GO:0006813">
    <property type="term" value="P:potassium ion transport"/>
    <property type="evidence" value="ECO:0007669"/>
    <property type="project" value="UniProtKB-KW"/>
</dbReference>
<evidence type="ECO:0000256" key="8">
    <source>
        <dbReference type="ARBA" id="ARBA00022989"/>
    </source>
</evidence>
<dbReference type="GO" id="GO:0008324">
    <property type="term" value="F:monoatomic cation transmembrane transporter activity"/>
    <property type="evidence" value="ECO:0007669"/>
    <property type="project" value="InterPro"/>
</dbReference>
<feature type="transmembrane region" description="Helical" evidence="11">
    <location>
        <begin position="114"/>
        <end position="135"/>
    </location>
</feature>
<dbReference type="InterPro" id="IPR006153">
    <property type="entry name" value="Cation/H_exchanger_TM"/>
</dbReference>
<dbReference type="InterPro" id="IPR036291">
    <property type="entry name" value="NAD(P)-bd_dom_sf"/>
</dbReference>
<keyword evidence="3" id="KW-0813">Transport</keyword>
<dbReference type="PANTHER" id="PTHR46157">
    <property type="entry name" value="K(+) EFFLUX ANTIPORTER 3, CHLOROPLASTIC"/>
    <property type="match status" value="1"/>
</dbReference>
<evidence type="ECO:0000256" key="9">
    <source>
        <dbReference type="ARBA" id="ARBA00023065"/>
    </source>
</evidence>
<keyword evidence="9" id="KW-0406">Ion transport</keyword>
<sequence length="605" mass="65073">MATDLLLNALIFLVAAVLIVPVFKRLGLGEVLGYLAAGVVIGPSVLGLVADAEAVLQFSQVGIVFLLFVIGLELKPSRLRVMRRSVFGFGSLQVAVTTIVLSLAAWWLGLPPPAALVVGFSLGLCSTPLVLQLLGERKELQTRHGRHAFALLLFQDLAAIPVLAIIPMLAADSLLADGVMPLARGVLVAAAAFIGLIVGGRYLLRPLFHYAAATRSREVFAGTVLLVVIGAALLMELAGLSMALGAFIAGVLLADSKYRHNIEADIEPYRGLLLGLFFMAVGMMAQIGLLAEMPVTVIGLTLGLVALKALAMLLAARLHGSGWRDSTNLAVLLSQGGEFGFVLLSAAATAALLDASLVSLLILVISLSMATTPLLFQLHVHGLRRLFKRPSAAPAFDTPPDDSPQIIIAGFGRFGQIMGRALQGLKIPYTVLDINADQVEVVRRYGNQVYYGDAARIDLLKAAGADKARILVVAVGDPEASMRIVEQVGRQFPHLRRYARARNRYHAQLLMRAGVTHIVRELLPASLELTRDALIGLGIPPDQAQHTIDTFRPHDEQALMRQLAVFGNEKKQIQTIQDAARELEALYEADEDITTRVEEAPRRES</sequence>
<comment type="similarity">
    <text evidence="2">Belongs to the monovalent cation:proton antiporter 2 (CPA2) transporter (TC 2.A.37) family.</text>
</comment>
<name>A0A2N7UJA6_9GAMM</name>